<evidence type="ECO:0000256" key="1">
    <source>
        <dbReference type="ARBA" id="ARBA00010322"/>
    </source>
</evidence>
<dbReference type="PANTHER" id="PTHR12169">
    <property type="entry name" value="ATPASE N2B"/>
    <property type="match status" value="1"/>
</dbReference>
<dbReference type="EMBL" id="KB822725">
    <property type="protein sequence ID" value="ETN36312.1"/>
    <property type="molecule type" value="Genomic_DNA"/>
</dbReference>
<dbReference type="GO" id="GO:0016887">
    <property type="term" value="F:ATP hydrolysis activity"/>
    <property type="evidence" value="ECO:0007669"/>
    <property type="project" value="InterPro"/>
</dbReference>
<reference evidence="5 6" key="1">
    <citation type="submission" date="2013-03" db="EMBL/GenBank/DDBJ databases">
        <title>The Genome Sequence of Phialophora europaea CBS 101466.</title>
        <authorList>
            <consortium name="The Broad Institute Genomics Platform"/>
            <person name="Cuomo C."/>
            <person name="de Hoog S."/>
            <person name="Gorbushina A."/>
            <person name="Walker B."/>
            <person name="Young S.K."/>
            <person name="Zeng Q."/>
            <person name="Gargeya S."/>
            <person name="Fitzgerald M."/>
            <person name="Haas B."/>
            <person name="Abouelleil A."/>
            <person name="Allen A.W."/>
            <person name="Alvarado L."/>
            <person name="Arachchi H.M."/>
            <person name="Berlin A.M."/>
            <person name="Chapman S.B."/>
            <person name="Gainer-Dewar J."/>
            <person name="Goldberg J."/>
            <person name="Griggs A."/>
            <person name="Gujja S."/>
            <person name="Hansen M."/>
            <person name="Howarth C."/>
            <person name="Imamovic A."/>
            <person name="Ireland A."/>
            <person name="Larimer J."/>
            <person name="McCowan C."/>
            <person name="Murphy C."/>
            <person name="Pearson M."/>
            <person name="Poon T.W."/>
            <person name="Priest M."/>
            <person name="Roberts A."/>
            <person name="Saif S."/>
            <person name="Shea T."/>
            <person name="Sisk P."/>
            <person name="Sykes S."/>
            <person name="Wortman J."/>
            <person name="Nusbaum C."/>
            <person name="Birren B."/>
        </authorList>
    </citation>
    <scope>NUCLEOTIDE SEQUENCE [LARGE SCALE GENOMIC DNA]</scope>
    <source>
        <strain evidence="5 6">CBS 101466</strain>
    </source>
</reference>
<evidence type="ECO:0000313" key="5">
    <source>
        <dbReference type="EMBL" id="ETN36312.1"/>
    </source>
</evidence>
<name>W2RII2_CYPE1</name>
<feature type="region of interest" description="Disordered" evidence="4">
    <location>
        <begin position="70"/>
        <end position="109"/>
    </location>
</feature>
<dbReference type="AlphaFoldDB" id="W2RII2"/>
<evidence type="ECO:0000256" key="3">
    <source>
        <dbReference type="ARBA" id="ARBA00022840"/>
    </source>
</evidence>
<dbReference type="Proteomes" id="UP000030752">
    <property type="component" value="Unassembled WGS sequence"/>
</dbReference>
<proteinExistence type="inferred from homology"/>
<comment type="similarity">
    <text evidence="1">Belongs to the AFG1 ATPase family.</text>
</comment>
<evidence type="ECO:0008006" key="7">
    <source>
        <dbReference type="Google" id="ProtNLM"/>
    </source>
</evidence>
<dbReference type="Pfam" id="PF03969">
    <property type="entry name" value="AFG1_ATPase"/>
    <property type="match status" value="2"/>
</dbReference>
<feature type="compositionally biased region" description="Low complexity" evidence="4">
    <location>
        <begin position="363"/>
        <end position="372"/>
    </location>
</feature>
<dbReference type="InterPro" id="IPR027417">
    <property type="entry name" value="P-loop_NTPase"/>
</dbReference>
<accession>W2RII2</accession>
<dbReference type="eggNOG" id="KOG2383">
    <property type="taxonomic scope" value="Eukaryota"/>
</dbReference>
<keyword evidence="2" id="KW-0547">Nucleotide-binding</keyword>
<dbReference type="HOGENOM" id="CLU_008681_7_0_1"/>
<dbReference type="SUPFAM" id="SSF52540">
    <property type="entry name" value="P-loop containing nucleoside triphosphate hydrolases"/>
    <property type="match status" value="1"/>
</dbReference>
<organism evidence="5 6">
    <name type="scientific">Cyphellophora europaea (strain CBS 101466)</name>
    <name type="common">Phialophora europaea</name>
    <dbReference type="NCBI Taxonomy" id="1220924"/>
    <lineage>
        <taxon>Eukaryota</taxon>
        <taxon>Fungi</taxon>
        <taxon>Dikarya</taxon>
        <taxon>Ascomycota</taxon>
        <taxon>Pezizomycotina</taxon>
        <taxon>Eurotiomycetes</taxon>
        <taxon>Chaetothyriomycetidae</taxon>
        <taxon>Chaetothyriales</taxon>
        <taxon>Cyphellophoraceae</taxon>
        <taxon>Cyphellophora</taxon>
    </lineage>
</organism>
<feature type="region of interest" description="Disordered" evidence="4">
    <location>
        <begin position="331"/>
        <end position="396"/>
    </location>
</feature>
<dbReference type="VEuPathDB" id="FungiDB:HMPREF1541_08589"/>
<keyword evidence="6" id="KW-1185">Reference proteome</keyword>
<dbReference type="GO" id="GO:0005524">
    <property type="term" value="F:ATP binding"/>
    <property type="evidence" value="ECO:0007669"/>
    <property type="project" value="UniProtKB-KW"/>
</dbReference>
<dbReference type="OrthoDB" id="548867at2759"/>
<sequence length="804" mass="87667">MPGPPVPSATNTSTSLAITNPLVLYRTLVATNRIKADPAQHRLALQLQKLYFRLKDYRPEIDYRRRLQRVTRGLTSSPSSSFASANSHPTSSHGAKSGSPSSSSSSPPKKSLLSSLFEFGPRATADMKALTRSTPLHDTALAIDSPQGLLLYGGVGRGKSMLLDLLFASLPTAGKRRWHFNTFMLDVFRRLEVERLARMRSAGGDGRGVEHEHVVLSLARETVETSPVLFLDEFQMPDRASSRLVNGFLTGFFGLGGVLVASSNRMPEELSKGQGVRFSDPYWGGRQGRWGRGGWVGWFGKGQSGGRPPDEAERFVEVLKARCELWEMEGERDWRREETEENAEADAAAFDGETGPADNTGEPGVTLSTSPSSSPPVEPASSDVPPHYHLTGPSLPSSSLTHDITTLNPTQHWSPLNLTIYGRTLTLPQTYHASATTLHPAANAKSEGGVLNATFANLCTRHLGPADYVSLCARFHSIILTSIPVLTATTKNEARRLIWLIDAMYEAGVRLVVSAEAPVDRLFFPEVRRRSGGSSQGGEDGRITGPAVAVGHSDSIESEAMSEMYQDSTAPFRPNVASYDGAGGGARNEWRSADPTFVPGGREARNMLADEDADFGPTYGNGRGHGPSASQEGMREVLRRQGMDGGGGGGGGLSVGMAPDFTDTRVLVGEDEKFAYRRARSRLWEMCGRRWWRVREGRPVAEWWRPEGGAGRFWEGIKDEDVEKVVNEVEKGMEGTHDGGRRRVDAMRDAEGDLFKHGASPYRTSEEAPPKFGWQHAWGMMRWGKKAGDWGKGVEGTRGKGANE</sequence>
<dbReference type="InterPro" id="IPR005654">
    <property type="entry name" value="ATPase_AFG1-like"/>
</dbReference>
<feature type="compositionally biased region" description="Low complexity" evidence="4">
    <location>
        <begin position="75"/>
        <end position="109"/>
    </location>
</feature>
<dbReference type="Gene3D" id="3.40.50.300">
    <property type="entry name" value="P-loop containing nucleotide triphosphate hydrolases"/>
    <property type="match status" value="1"/>
</dbReference>
<dbReference type="PANTHER" id="PTHR12169:SF2">
    <property type="entry name" value="AFG1P"/>
    <property type="match status" value="1"/>
</dbReference>
<dbReference type="GeneID" id="19975928"/>
<dbReference type="RefSeq" id="XP_008721130.1">
    <property type="nucleotide sequence ID" value="XM_008722908.1"/>
</dbReference>
<evidence type="ECO:0000256" key="4">
    <source>
        <dbReference type="SAM" id="MobiDB-lite"/>
    </source>
</evidence>
<evidence type="ECO:0000313" key="6">
    <source>
        <dbReference type="Proteomes" id="UP000030752"/>
    </source>
</evidence>
<keyword evidence="3" id="KW-0067">ATP-binding</keyword>
<dbReference type="GO" id="GO:0005739">
    <property type="term" value="C:mitochondrion"/>
    <property type="evidence" value="ECO:0007669"/>
    <property type="project" value="TreeGrafter"/>
</dbReference>
<protein>
    <recommendedName>
        <fullName evidence="7">AAA+ ATPase domain-containing protein</fullName>
    </recommendedName>
</protein>
<evidence type="ECO:0000256" key="2">
    <source>
        <dbReference type="ARBA" id="ARBA00022741"/>
    </source>
</evidence>
<gene>
    <name evidence="5" type="ORF">HMPREF1541_08589</name>
</gene>
<dbReference type="InParanoid" id="W2RII2"/>